<keyword evidence="2" id="KW-1133">Transmembrane helix</keyword>
<dbReference type="RefSeq" id="WP_229910492.1">
    <property type="nucleotide sequence ID" value="NZ_BNBI01000009.1"/>
</dbReference>
<reference evidence="3" key="2">
    <citation type="submission" date="2020-09" db="EMBL/GenBank/DDBJ databases">
        <authorList>
            <person name="Sun Q."/>
            <person name="Ohkuma M."/>
        </authorList>
    </citation>
    <scope>NUCLEOTIDE SEQUENCE</scope>
    <source>
        <strain evidence="3">JCM 4477</strain>
    </source>
</reference>
<sequence length="82" mass="9168">MNRTQREAAARRLMEQSPPRVPPGLCAEAVRRGDRALRRRAVARRALWLLLLAAAVAFTVWALTVQPWAEPPAETTPPLTGW</sequence>
<comment type="caution">
    <text evidence="3">The sequence shown here is derived from an EMBL/GenBank/DDBJ whole genome shotgun (WGS) entry which is preliminary data.</text>
</comment>
<gene>
    <name evidence="3" type="ORF">GCM10018772_41940</name>
</gene>
<evidence type="ECO:0000313" key="3">
    <source>
        <dbReference type="EMBL" id="GHF12410.1"/>
    </source>
</evidence>
<feature type="transmembrane region" description="Helical" evidence="2">
    <location>
        <begin position="47"/>
        <end position="69"/>
    </location>
</feature>
<proteinExistence type="predicted"/>
<evidence type="ECO:0000256" key="1">
    <source>
        <dbReference type="SAM" id="MobiDB-lite"/>
    </source>
</evidence>
<accession>A0A919AKK2</accession>
<keyword evidence="2" id="KW-0472">Membrane</keyword>
<dbReference type="AlphaFoldDB" id="A0A919AKK2"/>
<dbReference type="Proteomes" id="UP000630718">
    <property type="component" value="Unassembled WGS sequence"/>
</dbReference>
<feature type="region of interest" description="Disordered" evidence="1">
    <location>
        <begin position="1"/>
        <end position="26"/>
    </location>
</feature>
<keyword evidence="4" id="KW-1185">Reference proteome</keyword>
<organism evidence="3 4">
    <name type="scientific">Streptomyces fumanus</name>
    <dbReference type="NCBI Taxonomy" id="67302"/>
    <lineage>
        <taxon>Bacteria</taxon>
        <taxon>Bacillati</taxon>
        <taxon>Actinomycetota</taxon>
        <taxon>Actinomycetes</taxon>
        <taxon>Kitasatosporales</taxon>
        <taxon>Streptomycetaceae</taxon>
        <taxon>Streptomyces</taxon>
    </lineage>
</organism>
<evidence type="ECO:0000313" key="4">
    <source>
        <dbReference type="Proteomes" id="UP000630718"/>
    </source>
</evidence>
<name>A0A919AKK2_9ACTN</name>
<protein>
    <submittedName>
        <fullName evidence="3">Uncharacterized protein</fullName>
    </submittedName>
</protein>
<reference evidence="3" key="1">
    <citation type="journal article" date="2014" name="Int. J. Syst. Evol. Microbiol.">
        <title>Complete genome sequence of Corynebacterium casei LMG S-19264T (=DSM 44701T), isolated from a smear-ripened cheese.</title>
        <authorList>
            <consortium name="US DOE Joint Genome Institute (JGI-PGF)"/>
            <person name="Walter F."/>
            <person name="Albersmeier A."/>
            <person name="Kalinowski J."/>
            <person name="Ruckert C."/>
        </authorList>
    </citation>
    <scope>NUCLEOTIDE SEQUENCE</scope>
    <source>
        <strain evidence="3">JCM 4477</strain>
    </source>
</reference>
<keyword evidence="2" id="KW-0812">Transmembrane</keyword>
<evidence type="ECO:0000256" key="2">
    <source>
        <dbReference type="SAM" id="Phobius"/>
    </source>
</evidence>
<feature type="compositionally biased region" description="Basic and acidic residues" evidence="1">
    <location>
        <begin position="1"/>
        <end position="14"/>
    </location>
</feature>
<dbReference type="EMBL" id="BNBI01000009">
    <property type="protein sequence ID" value="GHF12410.1"/>
    <property type="molecule type" value="Genomic_DNA"/>
</dbReference>